<dbReference type="Pfam" id="PF01381">
    <property type="entry name" value="HTH_3"/>
    <property type="match status" value="1"/>
</dbReference>
<dbReference type="CDD" id="cd00093">
    <property type="entry name" value="HTH_XRE"/>
    <property type="match status" value="1"/>
</dbReference>
<sequence>MLELLRAKREMAQITQVELALALGVTQTFVSKCERGERRLDVLELRKWCLAIGTTVSDFMSTLEADLVAFETTVSTLAAQKKTKRKSKPTRKQSN</sequence>
<dbReference type="EMBL" id="LT991977">
    <property type="protein sequence ID" value="SPK76044.1"/>
    <property type="molecule type" value="Genomic_DNA"/>
</dbReference>
<dbReference type="AlphaFoldDB" id="A0A375IN28"/>
<dbReference type="InterPro" id="IPR001387">
    <property type="entry name" value="Cro/C1-type_HTH"/>
</dbReference>
<organism evidence="2 3">
    <name type="scientific">Cupriavidus taiwanensis</name>
    <dbReference type="NCBI Taxonomy" id="164546"/>
    <lineage>
        <taxon>Bacteria</taxon>
        <taxon>Pseudomonadati</taxon>
        <taxon>Pseudomonadota</taxon>
        <taxon>Betaproteobacteria</taxon>
        <taxon>Burkholderiales</taxon>
        <taxon>Burkholderiaceae</taxon>
        <taxon>Cupriavidus</taxon>
    </lineage>
</organism>
<keyword evidence="2" id="KW-0614">Plasmid</keyword>
<dbReference type="Gene3D" id="1.10.260.40">
    <property type="entry name" value="lambda repressor-like DNA-binding domains"/>
    <property type="match status" value="1"/>
</dbReference>
<reference evidence="2 3" key="1">
    <citation type="submission" date="2018-01" db="EMBL/GenBank/DDBJ databases">
        <authorList>
            <person name="Gaut B.S."/>
            <person name="Morton B.R."/>
            <person name="Clegg M.T."/>
            <person name="Duvall M.R."/>
        </authorList>
    </citation>
    <scope>NUCLEOTIDE SEQUENCE [LARGE SCALE GENOMIC DNA]</scope>
    <source>
        <strain evidence="2">Cupriavidus taiwanensis LMG 19425</strain>
        <plasmid evidence="3">Plasmid ii</plasmid>
    </source>
</reference>
<feature type="domain" description="HTH cro/C1-type" evidence="1">
    <location>
        <begin position="5"/>
        <end position="59"/>
    </location>
</feature>
<protein>
    <recommendedName>
        <fullName evidence="1">HTH cro/C1-type domain-containing protein</fullName>
    </recommendedName>
</protein>
<evidence type="ECO:0000259" key="1">
    <source>
        <dbReference type="PROSITE" id="PS50943"/>
    </source>
</evidence>
<evidence type="ECO:0000313" key="2">
    <source>
        <dbReference type="EMBL" id="SPK76044.1"/>
    </source>
</evidence>
<dbReference type="InterPro" id="IPR010982">
    <property type="entry name" value="Lambda_DNA-bd_dom_sf"/>
</dbReference>
<dbReference type="PROSITE" id="PS50943">
    <property type="entry name" value="HTH_CROC1"/>
    <property type="match status" value="1"/>
</dbReference>
<dbReference type="GO" id="GO:0003677">
    <property type="term" value="F:DNA binding"/>
    <property type="evidence" value="ECO:0007669"/>
    <property type="project" value="InterPro"/>
</dbReference>
<dbReference type="SMART" id="SM00530">
    <property type="entry name" value="HTH_XRE"/>
    <property type="match status" value="1"/>
</dbReference>
<name>A0A375IN28_9BURK</name>
<dbReference type="SUPFAM" id="SSF47413">
    <property type="entry name" value="lambda repressor-like DNA-binding domains"/>
    <property type="match status" value="1"/>
</dbReference>
<proteinExistence type="predicted"/>
<geneLocation type="plasmid" evidence="2">
    <name>II</name>
</geneLocation>
<accession>A0A375IN28</accession>
<gene>
    <name evidence="2" type="ORF">CT19425_MP70204</name>
</gene>
<evidence type="ECO:0000313" key="3">
    <source>
        <dbReference type="Proteomes" id="UP000255505"/>
    </source>
</evidence>
<dbReference type="Proteomes" id="UP000255505">
    <property type="component" value="Plasmid II"/>
</dbReference>